<dbReference type="RefSeq" id="WP_212193121.1">
    <property type="nucleotide sequence ID" value="NZ_JAGTAR010000049.1"/>
</dbReference>
<proteinExistence type="predicted"/>
<reference evidence="2" key="2">
    <citation type="submission" date="2021-04" db="EMBL/GenBank/DDBJ databases">
        <authorList>
            <person name="Zhang T."/>
            <person name="Zhang Y."/>
            <person name="Lu D."/>
            <person name="Zuo D."/>
            <person name="Du Z."/>
        </authorList>
    </citation>
    <scope>NUCLEOTIDE SEQUENCE</scope>
    <source>
        <strain evidence="2">JR1</strain>
    </source>
</reference>
<comment type="caution">
    <text evidence="2">The sequence shown here is derived from an EMBL/GenBank/DDBJ whole genome shotgun (WGS) entry which is preliminary data.</text>
</comment>
<keyword evidence="1" id="KW-0812">Transmembrane</keyword>
<evidence type="ECO:0000256" key="1">
    <source>
        <dbReference type="SAM" id="Phobius"/>
    </source>
</evidence>
<dbReference type="PANTHER" id="PTHR35867:SF1">
    <property type="entry name" value="PROTEIN RSEC"/>
    <property type="match status" value="1"/>
</dbReference>
<gene>
    <name evidence="2" type="ORF">KDU71_21180</name>
</gene>
<dbReference type="InterPro" id="IPR007359">
    <property type="entry name" value="SigmaE_reg_RseC_MucC"/>
</dbReference>
<dbReference type="Proteomes" id="UP000679220">
    <property type="component" value="Unassembled WGS sequence"/>
</dbReference>
<keyword evidence="3" id="KW-1185">Reference proteome</keyword>
<keyword evidence="1" id="KW-1133">Transmembrane helix</keyword>
<sequence length="141" mass="15579">MADLDYIEHEGIVTEVSPQLIKVRIVNESACASCHANGSCTAADLQDKIIDVYQSESNVQIGQKVMILGKKSLAPKAVLLAYIYPILIILAVLVTVFYLTSDELLAGGMALAALVPYYLFIYLLKDKLKRTFSFTIKHQIN</sequence>
<dbReference type="PANTHER" id="PTHR35867">
    <property type="entry name" value="PROTEIN RSEC"/>
    <property type="match status" value="1"/>
</dbReference>
<feature type="transmembrane region" description="Helical" evidence="1">
    <location>
        <begin position="77"/>
        <end position="98"/>
    </location>
</feature>
<keyword evidence="1" id="KW-0472">Membrane</keyword>
<organism evidence="2 3">
    <name type="scientific">Carboxylicivirga sediminis</name>
    <dbReference type="NCBI Taxonomy" id="2006564"/>
    <lineage>
        <taxon>Bacteria</taxon>
        <taxon>Pseudomonadati</taxon>
        <taxon>Bacteroidota</taxon>
        <taxon>Bacteroidia</taxon>
        <taxon>Marinilabiliales</taxon>
        <taxon>Marinilabiliaceae</taxon>
        <taxon>Carboxylicivirga</taxon>
    </lineage>
</organism>
<accession>A0A941F835</accession>
<protein>
    <submittedName>
        <fullName evidence="2">SoxR reducing system RseC family protein</fullName>
    </submittedName>
</protein>
<reference evidence="2" key="1">
    <citation type="journal article" date="2018" name="Int. J. Syst. Evol. Microbiol.">
        <title>Carboxylicivirga sediminis sp. nov., isolated from coastal sediment.</title>
        <authorList>
            <person name="Wang F.Q."/>
            <person name="Ren L.H."/>
            <person name="Zou R.J."/>
            <person name="Sun Y.Z."/>
            <person name="Liu X.J."/>
            <person name="Jiang F."/>
            <person name="Liu L.J."/>
        </authorList>
    </citation>
    <scope>NUCLEOTIDE SEQUENCE</scope>
    <source>
        <strain evidence="2">JR1</strain>
    </source>
</reference>
<dbReference type="AlphaFoldDB" id="A0A941F835"/>
<feature type="transmembrane region" description="Helical" evidence="1">
    <location>
        <begin position="104"/>
        <end position="124"/>
    </location>
</feature>
<dbReference type="Pfam" id="PF04246">
    <property type="entry name" value="RseC_MucC"/>
    <property type="match status" value="1"/>
</dbReference>
<evidence type="ECO:0000313" key="3">
    <source>
        <dbReference type="Proteomes" id="UP000679220"/>
    </source>
</evidence>
<dbReference type="EMBL" id="JAGTAR010000049">
    <property type="protein sequence ID" value="MBR8538097.1"/>
    <property type="molecule type" value="Genomic_DNA"/>
</dbReference>
<evidence type="ECO:0000313" key="2">
    <source>
        <dbReference type="EMBL" id="MBR8538097.1"/>
    </source>
</evidence>
<name>A0A941F835_9BACT</name>